<accession>A0A4Y2BDV7</accession>
<keyword evidence="3" id="KW-1185">Reference proteome</keyword>
<proteinExistence type="predicted"/>
<evidence type="ECO:0000256" key="1">
    <source>
        <dbReference type="SAM" id="MobiDB-lite"/>
    </source>
</evidence>
<dbReference type="AlphaFoldDB" id="A0A4Y2BDV7"/>
<reference evidence="2 3" key="1">
    <citation type="journal article" date="2019" name="Sci. Rep.">
        <title>Orb-weaving spider Araneus ventricosus genome elucidates the spidroin gene catalogue.</title>
        <authorList>
            <person name="Kono N."/>
            <person name="Nakamura H."/>
            <person name="Ohtoshi R."/>
            <person name="Moran D.A.P."/>
            <person name="Shinohara A."/>
            <person name="Yoshida Y."/>
            <person name="Fujiwara M."/>
            <person name="Mori M."/>
            <person name="Tomita M."/>
            <person name="Arakawa K."/>
        </authorList>
    </citation>
    <scope>NUCLEOTIDE SEQUENCE [LARGE SCALE GENOMIC DNA]</scope>
</reference>
<gene>
    <name evidence="2" type="ORF">AVEN_178835_1</name>
</gene>
<dbReference type="Proteomes" id="UP000499080">
    <property type="component" value="Unassembled WGS sequence"/>
</dbReference>
<protein>
    <submittedName>
        <fullName evidence="2">Uncharacterized protein</fullName>
    </submittedName>
</protein>
<name>A0A4Y2BDV7_ARAVE</name>
<feature type="region of interest" description="Disordered" evidence="1">
    <location>
        <begin position="34"/>
        <end position="64"/>
    </location>
</feature>
<evidence type="ECO:0000313" key="3">
    <source>
        <dbReference type="Proteomes" id="UP000499080"/>
    </source>
</evidence>
<evidence type="ECO:0000313" key="2">
    <source>
        <dbReference type="EMBL" id="GBL90400.1"/>
    </source>
</evidence>
<sequence length="113" mass="12844">MNYTFINASAQIYLSDTDMPKVTSYLSLGYKAPPFSFHPATISSRSKRSAQDDRKAKKKHVHENPFSHTLQILFAPPTEHSNDTPFSTICPSISHPYEAIIYWFSDIIARKPP</sequence>
<organism evidence="2 3">
    <name type="scientific">Araneus ventricosus</name>
    <name type="common">Orbweaver spider</name>
    <name type="synonym">Epeira ventricosa</name>
    <dbReference type="NCBI Taxonomy" id="182803"/>
    <lineage>
        <taxon>Eukaryota</taxon>
        <taxon>Metazoa</taxon>
        <taxon>Ecdysozoa</taxon>
        <taxon>Arthropoda</taxon>
        <taxon>Chelicerata</taxon>
        <taxon>Arachnida</taxon>
        <taxon>Araneae</taxon>
        <taxon>Araneomorphae</taxon>
        <taxon>Entelegynae</taxon>
        <taxon>Araneoidea</taxon>
        <taxon>Araneidae</taxon>
        <taxon>Araneus</taxon>
    </lineage>
</organism>
<dbReference type="EMBL" id="BGPR01000071">
    <property type="protein sequence ID" value="GBL90400.1"/>
    <property type="molecule type" value="Genomic_DNA"/>
</dbReference>
<comment type="caution">
    <text evidence="2">The sequence shown here is derived from an EMBL/GenBank/DDBJ whole genome shotgun (WGS) entry which is preliminary data.</text>
</comment>